<dbReference type="AlphaFoldDB" id="A0A4Q2W2E3"/>
<comment type="caution">
    <text evidence="1">The sequence shown here is derived from an EMBL/GenBank/DDBJ whole genome shotgun (WGS) entry which is preliminary data.</text>
</comment>
<accession>A0A4Q2W2E3</accession>
<sequence>MRDFVVAEIKAHQRSDITNLNFAPEVGNVLGQFVISS</sequence>
<gene>
    <name evidence="1" type="ORF">BFJ63_vAg3339</name>
</gene>
<evidence type="ECO:0000313" key="1">
    <source>
        <dbReference type="EMBL" id="RYC93700.1"/>
    </source>
</evidence>
<reference evidence="1 2" key="1">
    <citation type="submission" date="2016-12" db="EMBL/GenBank/DDBJ databases">
        <title>Draft genome sequence of Fusarium oxysporum causing rot on Narcissus.</title>
        <authorList>
            <person name="Armitage A.D."/>
            <person name="Taylor A."/>
            <person name="Clarkson J.P."/>
            <person name="Harrison R.J."/>
            <person name="Jackson A.C."/>
        </authorList>
    </citation>
    <scope>NUCLEOTIDE SEQUENCE [LARGE SCALE GENOMIC DNA]</scope>
    <source>
        <strain evidence="1 2">N139</strain>
    </source>
</reference>
<protein>
    <submittedName>
        <fullName evidence="1">Uncharacterized protein</fullName>
    </submittedName>
</protein>
<name>A0A4Q2W2E3_FUSOX</name>
<dbReference type="Proteomes" id="UP000290540">
    <property type="component" value="Unassembled WGS sequence"/>
</dbReference>
<evidence type="ECO:0000313" key="2">
    <source>
        <dbReference type="Proteomes" id="UP000290540"/>
    </source>
</evidence>
<organism evidence="1 2">
    <name type="scientific">Fusarium oxysporum f. sp. narcissi</name>
    <dbReference type="NCBI Taxonomy" id="451672"/>
    <lineage>
        <taxon>Eukaryota</taxon>
        <taxon>Fungi</taxon>
        <taxon>Dikarya</taxon>
        <taxon>Ascomycota</taxon>
        <taxon>Pezizomycotina</taxon>
        <taxon>Sordariomycetes</taxon>
        <taxon>Hypocreomycetidae</taxon>
        <taxon>Hypocreales</taxon>
        <taxon>Nectriaceae</taxon>
        <taxon>Fusarium</taxon>
        <taxon>Fusarium oxysporum species complex</taxon>
    </lineage>
</organism>
<dbReference type="EMBL" id="MQTW01000016">
    <property type="protein sequence ID" value="RYC93700.1"/>
    <property type="molecule type" value="Genomic_DNA"/>
</dbReference>
<proteinExistence type="predicted"/>